<dbReference type="InterPro" id="IPR043136">
    <property type="entry name" value="B30.2/SPRY_sf"/>
</dbReference>
<dbReference type="AlphaFoldDB" id="A0A0D3J8A8"/>
<dbReference type="HOGENOM" id="CLU_712570_0_0_1"/>
<dbReference type="RefSeq" id="XP_005772172.1">
    <property type="nucleotide sequence ID" value="XM_005772115.1"/>
</dbReference>
<protein>
    <submittedName>
        <fullName evidence="1">Uncharacterized protein</fullName>
    </submittedName>
</protein>
<accession>A0A0D3J8A8</accession>
<keyword evidence="2" id="KW-1185">Reference proteome</keyword>
<name>A0A0D3J8A8_EMIH1</name>
<dbReference type="EnsemblProtists" id="EOD19743">
    <property type="protein sequence ID" value="EOD19743"/>
    <property type="gene ID" value="EMIHUDRAFT_242663"/>
</dbReference>
<dbReference type="PaxDb" id="2903-EOD19743"/>
<dbReference type="Gene3D" id="2.60.120.920">
    <property type="match status" value="1"/>
</dbReference>
<dbReference type="KEGG" id="ehx:EMIHUDRAFT_242663"/>
<dbReference type="Proteomes" id="UP000013827">
    <property type="component" value="Unassembled WGS sequence"/>
</dbReference>
<organism evidence="1 2">
    <name type="scientific">Emiliania huxleyi (strain CCMP1516)</name>
    <dbReference type="NCBI Taxonomy" id="280463"/>
    <lineage>
        <taxon>Eukaryota</taxon>
        <taxon>Haptista</taxon>
        <taxon>Haptophyta</taxon>
        <taxon>Prymnesiophyceae</taxon>
        <taxon>Isochrysidales</taxon>
        <taxon>Noelaerhabdaceae</taxon>
        <taxon>Emiliania</taxon>
    </lineage>
</organism>
<evidence type="ECO:0000313" key="1">
    <source>
        <dbReference type="EnsemblProtists" id="EOD19743"/>
    </source>
</evidence>
<dbReference type="GeneID" id="17265288"/>
<sequence length="388" mass="41027">MLGDGMMHAIISMLGGGSLEGPATEDERASLSTLLQSESAASINGARFREILAVHCARLAALLRQLEVALPPELVTAIVERAASVESADLTLCGGGGGGDPPCHGLRRHHHAIQWGAGGGSTALVTCARCARVVTASYIPRVLPETGGGWYALRKVTVTAGEASFKQCRHFMLEQAGNVGERSTPDPSCAVRHRYSGLHSFRTVVASEWVLRGRVSYEVELARLCSLSAPPAVAVGCVTPTCNVNSDTAWAPGSRCWEGAWGFCVEGTGASTFHEIRALSQSQRASRGGRTSGGEWGVWEEPDLEVRSGDVLVVTIDATRRALGLQMTRHGAAVGTARLLPLNTEPVEGEEEPLALAVGLKYANDSIRLTRKEATGRAERDWEPGAAG</sequence>
<proteinExistence type="predicted"/>
<reference evidence="2" key="1">
    <citation type="journal article" date="2013" name="Nature">
        <title>Pan genome of the phytoplankton Emiliania underpins its global distribution.</title>
        <authorList>
            <person name="Read B.A."/>
            <person name="Kegel J."/>
            <person name="Klute M.J."/>
            <person name="Kuo A."/>
            <person name="Lefebvre S.C."/>
            <person name="Maumus F."/>
            <person name="Mayer C."/>
            <person name="Miller J."/>
            <person name="Monier A."/>
            <person name="Salamov A."/>
            <person name="Young J."/>
            <person name="Aguilar M."/>
            <person name="Claverie J.M."/>
            <person name="Frickenhaus S."/>
            <person name="Gonzalez K."/>
            <person name="Herman E.K."/>
            <person name="Lin Y.C."/>
            <person name="Napier J."/>
            <person name="Ogata H."/>
            <person name="Sarno A.F."/>
            <person name="Shmutz J."/>
            <person name="Schroeder D."/>
            <person name="de Vargas C."/>
            <person name="Verret F."/>
            <person name="von Dassow P."/>
            <person name="Valentin K."/>
            <person name="Van de Peer Y."/>
            <person name="Wheeler G."/>
            <person name="Dacks J.B."/>
            <person name="Delwiche C.F."/>
            <person name="Dyhrman S.T."/>
            <person name="Glockner G."/>
            <person name="John U."/>
            <person name="Richards T."/>
            <person name="Worden A.Z."/>
            <person name="Zhang X."/>
            <person name="Grigoriev I.V."/>
            <person name="Allen A.E."/>
            <person name="Bidle K."/>
            <person name="Borodovsky M."/>
            <person name="Bowler C."/>
            <person name="Brownlee C."/>
            <person name="Cock J.M."/>
            <person name="Elias M."/>
            <person name="Gladyshev V.N."/>
            <person name="Groth M."/>
            <person name="Guda C."/>
            <person name="Hadaegh A."/>
            <person name="Iglesias-Rodriguez M.D."/>
            <person name="Jenkins J."/>
            <person name="Jones B.M."/>
            <person name="Lawson T."/>
            <person name="Leese F."/>
            <person name="Lindquist E."/>
            <person name="Lobanov A."/>
            <person name="Lomsadze A."/>
            <person name="Malik S.B."/>
            <person name="Marsh M.E."/>
            <person name="Mackinder L."/>
            <person name="Mock T."/>
            <person name="Mueller-Roeber B."/>
            <person name="Pagarete A."/>
            <person name="Parker M."/>
            <person name="Probert I."/>
            <person name="Quesneville H."/>
            <person name="Raines C."/>
            <person name="Rensing S.A."/>
            <person name="Riano-Pachon D.M."/>
            <person name="Richier S."/>
            <person name="Rokitta S."/>
            <person name="Shiraiwa Y."/>
            <person name="Soanes D.M."/>
            <person name="van der Giezen M."/>
            <person name="Wahlund T.M."/>
            <person name="Williams B."/>
            <person name="Wilson W."/>
            <person name="Wolfe G."/>
            <person name="Wurch L.L."/>
        </authorList>
    </citation>
    <scope>NUCLEOTIDE SEQUENCE</scope>
</reference>
<evidence type="ECO:0000313" key="2">
    <source>
        <dbReference type="Proteomes" id="UP000013827"/>
    </source>
</evidence>
<reference evidence="1" key="2">
    <citation type="submission" date="2024-10" db="UniProtKB">
        <authorList>
            <consortium name="EnsemblProtists"/>
        </authorList>
    </citation>
    <scope>IDENTIFICATION</scope>
</reference>